<evidence type="ECO:0000256" key="3">
    <source>
        <dbReference type="PROSITE-ProRule" id="PRU00023"/>
    </source>
</evidence>
<dbReference type="PROSITE" id="PS50297">
    <property type="entry name" value="ANK_REP_REGION"/>
    <property type="match status" value="1"/>
</dbReference>
<keyword evidence="5" id="KW-1185">Reference proteome</keyword>
<dbReference type="InterPro" id="IPR036770">
    <property type="entry name" value="Ankyrin_rpt-contain_sf"/>
</dbReference>
<gene>
    <name evidence="4" type="ORF">PMIN01_12200</name>
</gene>
<keyword evidence="2 3" id="KW-0040">ANK repeat</keyword>
<keyword evidence="1" id="KW-0677">Repeat</keyword>
<dbReference type="InterPro" id="IPR002110">
    <property type="entry name" value="Ankyrin_rpt"/>
</dbReference>
<dbReference type="PANTHER" id="PTHR24198:SF165">
    <property type="entry name" value="ANKYRIN REPEAT-CONTAINING PROTEIN-RELATED"/>
    <property type="match status" value="1"/>
</dbReference>
<evidence type="ECO:0000313" key="4">
    <source>
        <dbReference type="EMBL" id="KAF9730267.1"/>
    </source>
</evidence>
<evidence type="ECO:0000313" key="5">
    <source>
        <dbReference type="Proteomes" id="UP000756921"/>
    </source>
</evidence>
<name>A0A9P6KKW4_9PLEO</name>
<dbReference type="SMART" id="SM00248">
    <property type="entry name" value="ANK"/>
    <property type="match status" value="7"/>
</dbReference>
<evidence type="ECO:0000256" key="2">
    <source>
        <dbReference type="ARBA" id="ARBA00023043"/>
    </source>
</evidence>
<accession>A0A9P6KKW4</accession>
<dbReference type="Gene3D" id="1.25.40.20">
    <property type="entry name" value="Ankyrin repeat-containing domain"/>
    <property type="match status" value="3"/>
</dbReference>
<proteinExistence type="predicted"/>
<feature type="repeat" description="ANK" evidence="3">
    <location>
        <begin position="628"/>
        <end position="654"/>
    </location>
</feature>
<comment type="caution">
    <text evidence="4">The sequence shown here is derived from an EMBL/GenBank/DDBJ whole genome shotgun (WGS) entry which is preliminary data.</text>
</comment>
<dbReference type="OrthoDB" id="1722345at2759"/>
<dbReference type="Proteomes" id="UP000756921">
    <property type="component" value="Unassembled WGS sequence"/>
</dbReference>
<protein>
    <submittedName>
        <fullName evidence="4">Uncharacterized protein</fullName>
    </submittedName>
</protein>
<evidence type="ECO:0000256" key="1">
    <source>
        <dbReference type="ARBA" id="ARBA00022737"/>
    </source>
</evidence>
<dbReference type="Pfam" id="PF00023">
    <property type="entry name" value="Ank"/>
    <property type="match status" value="1"/>
</dbReference>
<dbReference type="PROSITE" id="PS50088">
    <property type="entry name" value="ANK_REPEAT"/>
    <property type="match status" value="1"/>
</dbReference>
<dbReference type="AlphaFoldDB" id="A0A9P6KKW4"/>
<sequence length="685" mass="76219">MSLLNIPTEILDDVVMLVFQAAGLDEATKLRLVCQRFNALVQQFMFRLPEAVLASKRMSETMRVKLIQSKILSGRSNNLCNTINYTADFLTRRTSPEFRGRYVHFLVRLAAKSMFHWDLVHCLSTEDRHISSHEIRENALVAAAAANQHQLVEELLAENVSVASNTRYFGEAFAAAASSGSLRIVSTLLQNCTWDDHEHLMNARFMHAVCAAAEAGHDDLVLLLLDRGPPLTEPLYDDTIIRTAKTSKASMVELLLSRRRQHSDPKAEKAFWETLIRSTVEWNNRELLLHIMPESLSKLGDSSIGLAVEDGCRRGHYESVQMLLSSLPNLRARATALYTGGLFWIARSGTPESLGEFMKPFHQEMRHITRALAGAISGKRSSTTTNLLRCAGVGITNQDPPSRFTDAVRLMLPEAFSIVTEEHSRPLEELAENLREASSSDDLVEVIKIFQTAKTQHPDDNLTVFSAAFSAAAKNNHPDILLYLCENRNAHLATNCASSAAVLQIFMDFGWDFNQGDPSSKFGRLGNFFYDEHFCRWLISNGASVSATGDWDVTPISVAVNKAPMSTIRLFLEYCGGILGGQLLHFAINRDNEDVLEVIELLLNLGCPINSIQFQDDPRAWMEVKFGEPGTPLFTAVQNGKRDIVAYLLSRGADPLRPSIKGRTPAEAAESKGYTSIVDIIKQYC</sequence>
<dbReference type="EMBL" id="WJXW01000015">
    <property type="protein sequence ID" value="KAF9730267.1"/>
    <property type="molecule type" value="Genomic_DNA"/>
</dbReference>
<organism evidence="4 5">
    <name type="scientific">Paraphaeosphaeria minitans</name>
    <dbReference type="NCBI Taxonomy" id="565426"/>
    <lineage>
        <taxon>Eukaryota</taxon>
        <taxon>Fungi</taxon>
        <taxon>Dikarya</taxon>
        <taxon>Ascomycota</taxon>
        <taxon>Pezizomycotina</taxon>
        <taxon>Dothideomycetes</taxon>
        <taxon>Pleosporomycetidae</taxon>
        <taxon>Pleosporales</taxon>
        <taxon>Massarineae</taxon>
        <taxon>Didymosphaeriaceae</taxon>
        <taxon>Paraphaeosphaeria</taxon>
    </lineage>
</organism>
<dbReference type="PANTHER" id="PTHR24198">
    <property type="entry name" value="ANKYRIN REPEAT AND PROTEIN KINASE DOMAIN-CONTAINING PROTEIN"/>
    <property type="match status" value="1"/>
</dbReference>
<reference evidence="4" key="1">
    <citation type="journal article" date="2020" name="Mol. Plant Microbe Interact.">
        <title>Genome Sequence of the Biocontrol Agent Coniothyrium minitans strain Conio (IMI 134523).</title>
        <authorList>
            <person name="Patel D."/>
            <person name="Shittu T.A."/>
            <person name="Baroncelli R."/>
            <person name="Muthumeenakshi S."/>
            <person name="Osborne T.H."/>
            <person name="Janganan T.K."/>
            <person name="Sreenivasaprasad S."/>
        </authorList>
    </citation>
    <scope>NUCLEOTIDE SEQUENCE</scope>
    <source>
        <strain evidence="4">Conio</strain>
    </source>
</reference>
<dbReference type="SUPFAM" id="SSF48403">
    <property type="entry name" value="Ankyrin repeat"/>
    <property type="match status" value="1"/>
</dbReference>